<evidence type="ECO:0000256" key="6">
    <source>
        <dbReference type="SAM" id="Phobius"/>
    </source>
</evidence>
<dbReference type="RefSeq" id="WP_140002183.1">
    <property type="nucleotide sequence ID" value="NZ_CP040946.1"/>
</dbReference>
<keyword evidence="2" id="KW-1003">Cell membrane</keyword>
<comment type="subcellular location">
    <subcellularLocation>
        <location evidence="1">Cell membrane</location>
        <topology evidence="1">Multi-pass membrane protein</topology>
    </subcellularLocation>
</comment>
<keyword evidence="9" id="KW-1185">Reference proteome</keyword>
<dbReference type="EMBL" id="CP040946">
    <property type="protein sequence ID" value="QDC43279.1"/>
    <property type="molecule type" value="Genomic_DNA"/>
</dbReference>
<evidence type="ECO:0000256" key="1">
    <source>
        <dbReference type="ARBA" id="ARBA00004651"/>
    </source>
</evidence>
<dbReference type="OrthoDB" id="5298807at2"/>
<evidence type="ECO:0000313" key="9">
    <source>
        <dbReference type="Proteomes" id="UP000311008"/>
    </source>
</evidence>
<organism evidence="8 9">
    <name type="scientific">Methylophilus medardicus</name>
    <dbReference type="NCBI Taxonomy" id="2588534"/>
    <lineage>
        <taxon>Bacteria</taxon>
        <taxon>Pseudomonadati</taxon>
        <taxon>Pseudomonadota</taxon>
        <taxon>Betaproteobacteria</taxon>
        <taxon>Nitrosomonadales</taxon>
        <taxon>Methylophilaceae</taxon>
        <taxon>Methylophilus</taxon>
    </lineage>
</organism>
<evidence type="ECO:0000256" key="3">
    <source>
        <dbReference type="ARBA" id="ARBA00022692"/>
    </source>
</evidence>
<dbReference type="KEGG" id="mmec:FIU01_01235"/>
<keyword evidence="5 6" id="KW-0472">Membrane</keyword>
<sequence length="136" mass="15368">MKYLIKRYLAVIYELLLMLALTLALTAAYVLLVGDASHGWKRLGLQGLLWLVMGAYFVRCWVVSGQTLASQTWKFKVVSADGRLLDLPHAMMRYVLAGVLLLPAGLTLWWALLDREQQFLHDRLLGSRIIVLPSAK</sequence>
<gene>
    <name evidence="8" type="ORF">FIU01_01235</name>
</gene>
<evidence type="ECO:0000259" key="7">
    <source>
        <dbReference type="Pfam" id="PF06271"/>
    </source>
</evidence>
<evidence type="ECO:0000313" key="8">
    <source>
        <dbReference type="EMBL" id="QDC43279.1"/>
    </source>
</evidence>
<keyword evidence="4 6" id="KW-1133">Transmembrane helix</keyword>
<protein>
    <submittedName>
        <fullName evidence="8">RDD family protein</fullName>
    </submittedName>
</protein>
<accession>A0A5B8CPZ3</accession>
<feature type="transmembrane region" description="Helical" evidence="6">
    <location>
        <begin position="12"/>
        <end position="32"/>
    </location>
</feature>
<feature type="transmembrane region" description="Helical" evidence="6">
    <location>
        <begin position="90"/>
        <end position="112"/>
    </location>
</feature>
<evidence type="ECO:0000256" key="5">
    <source>
        <dbReference type="ARBA" id="ARBA00023136"/>
    </source>
</evidence>
<evidence type="ECO:0000256" key="2">
    <source>
        <dbReference type="ARBA" id="ARBA00022475"/>
    </source>
</evidence>
<dbReference type="Pfam" id="PF06271">
    <property type="entry name" value="RDD"/>
    <property type="match status" value="1"/>
</dbReference>
<feature type="transmembrane region" description="Helical" evidence="6">
    <location>
        <begin position="47"/>
        <end position="69"/>
    </location>
</feature>
<dbReference type="PANTHER" id="PTHR36115">
    <property type="entry name" value="PROLINE-RICH ANTIGEN HOMOLOG-RELATED"/>
    <property type="match status" value="1"/>
</dbReference>
<keyword evidence="3 6" id="KW-0812">Transmembrane</keyword>
<proteinExistence type="predicted"/>
<reference evidence="9" key="1">
    <citation type="journal article" date="2019" name="ISME J.">
        <title>Evolution in action: habitat transition from sediment to the pelagial leads to genome streamlining in Methylophilaceae.</title>
        <authorList>
            <person name="Salcher M."/>
            <person name="Schaefle D."/>
            <person name="Kaspar M."/>
            <person name="Neuenschwander S.M."/>
            <person name="Ghai R."/>
        </authorList>
    </citation>
    <scope>NUCLEOTIDE SEQUENCE [LARGE SCALE GENOMIC DNA]</scope>
    <source>
        <strain evidence="9">MMS-M-51</strain>
    </source>
</reference>
<name>A0A5B8CPZ3_9PROT</name>
<evidence type="ECO:0000256" key="4">
    <source>
        <dbReference type="ARBA" id="ARBA00022989"/>
    </source>
</evidence>
<feature type="domain" description="RDD" evidence="7">
    <location>
        <begin position="5"/>
        <end position="125"/>
    </location>
</feature>
<dbReference type="AlphaFoldDB" id="A0A5B8CPZ3"/>
<dbReference type="Proteomes" id="UP000311008">
    <property type="component" value="Chromosome"/>
</dbReference>
<dbReference type="InterPro" id="IPR051791">
    <property type="entry name" value="Pra-immunoreactive"/>
</dbReference>
<dbReference type="PANTHER" id="PTHR36115:SF10">
    <property type="entry name" value="RDD DOMAIN-CONTAINING PROTEIN"/>
    <property type="match status" value="1"/>
</dbReference>
<dbReference type="GO" id="GO:0005886">
    <property type="term" value="C:plasma membrane"/>
    <property type="evidence" value="ECO:0007669"/>
    <property type="project" value="UniProtKB-SubCell"/>
</dbReference>
<dbReference type="InterPro" id="IPR010432">
    <property type="entry name" value="RDD"/>
</dbReference>